<organism evidence="2 3">
    <name type="scientific">Thalassovita mediterranea</name>
    <dbReference type="NCBI Taxonomy" id="340021"/>
    <lineage>
        <taxon>Bacteria</taxon>
        <taxon>Pseudomonadati</taxon>
        <taxon>Pseudomonadota</taxon>
        <taxon>Alphaproteobacteria</taxon>
        <taxon>Rhodobacterales</taxon>
        <taxon>Roseobacteraceae</taxon>
        <taxon>Thalassovita</taxon>
    </lineage>
</organism>
<dbReference type="Pfam" id="PF19577">
    <property type="entry name" value="DcaP"/>
    <property type="match status" value="1"/>
</dbReference>
<dbReference type="Proteomes" id="UP000051681">
    <property type="component" value="Unassembled WGS sequence"/>
</dbReference>
<evidence type="ECO:0000313" key="2">
    <source>
        <dbReference type="EMBL" id="CUH85873.1"/>
    </source>
</evidence>
<dbReference type="Gene3D" id="2.40.160.10">
    <property type="entry name" value="Porin"/>
    <property type="match status" value="1"/>
</dbReference>
<dbReference type="RefSeq" id="WP_058319928.1">
    <property type="nucleotide sequence ID" value="NZ_CYSF01000018.1"/>
</dbReference>
<dbReference type="SUPFAM" id="SSF56935">
    <property type="entry name" value="Porins"/>
    <property type="match status" value="1"/>
</dbReference>
<keyword evidence="1" id="KW-0732">Signal</keyword>
<protein>
    <recommendedName>
        <fullName evidence="4">Porin</fullName>
    </recommendedName>
</protein>
<dbReference type="OrthoDB" id="9763822at2"/>
<dbReference type="STRING" id="340021.TM5383_03116"/>
<dbReference type="AlphaFoldDB" id="A0A0P1GSR3"/>
<evidence type="ECO:0000256" key="1">
    <source>
        <dbReference type="SAM" id="SignalP"/>
    </source>
</evidence>
<gene>
    <name evidence="2" type="ORF">TM5383_03116</name>
</gene>
<dbReference type="InterPro" id="IPR045748">
    <property type="entry name" value="DcaP"/>
</dbReference>
<proteinExistence type="predicted"/>
<reference evidence="2 3" key="1">
    <citation type="submission" date="2015-09" db="EMBL/GenBank/DDBJ databases">
        <authorList>
            <consortium name="Swine Surveillance"/>
        </authorList>
    </citation>
    <scope>NUCLEOTIDE SEQUENCE [LARGE SCALE GENOMIC DNA]</scope>
    <source>
        <strain evidence="2 3">CECT 8383</strain>
    </source>
</reference>
<feature type="signal peptide" evidence="1">
    <location>
        <begin position="1"/>
        <end position="25"/>
    </location>
</feature>
<evidence type="ECO:0000313" key="3">
    <source>
        <dbReference type="Proteomes" id="UP000051681"/>
    </source>
</evidence>
<name>A0A0P1GSR3_9RHOB</name>
<evidence type="ECO:0008006" key="4">
    <source>
        <dbReference type="Google" id="ProtNLM"/>
    </source>
</evidence>
<sequence length="378" mass="39937">MTIKPTKLLTLAALGVSAAGTAAFADGHGTKAELDELRARVAALEAGTGPVGDLSFGGTSVDIYGYLKADFFLENDFAQGDSASVTSIGEPANAIDGDFGATARQSRLGIRSTTATSFGDVTGKLELDLFGSNGTAELRLRHASIDIDGRWLIGQDWTNFMPLNHYPTTVEFTGPVGISFARVPQIRYTNTWDNVTFSASIEENSAASADPVFTAAAAYNGDKWNARIAGLTGSVQVGGTEIDQTGVTVSGSIRPWAGGLFQATYVSGEALGPLLIGGGSAAVGGVANDVEGFTIEYRHSIGDKWNVGIAYGREEYDLPTSTGARSFTELETVHVNAFYNLTDDLTLGAEYFFGERNDTLTGQSFNDDRIQLSAQLNF</sequence>
<accession>A0A0P1GSR3</accession>
<feature type="chain" id="PRO_5006063730" description="Porin" evidence="1">
    <location>
        <begin position="26"/>
        <end position="378"/>
    </location>
</feature>
<dbReference type="InterPro" id="IPR023614">
    <property type="entry name" value="Porin_dom_sf"/>
</dbReference>
<keyword evidence="3" id="KW-1185">Reference proteome</keyword>
<dbReference type="EMBL" id="CYSF01000018">
    <property type="protein sequence ID" value="CUH85873.1"/>
    <property type="molecule type" value="Genomic_DNA"/>
</dbReference>